<feature type="domain" description="ApeA N-terminal" evidence="2">
    <location>
        <begin position="7"/>
        <end position="235"/>
    </location>
</feature>
<sequence>MKNLEEDGVWFLPNNPGKEVYGRLTFSTNQSPKLYLLDQLQEIKFDDSIPHGIKIDIINGYLVNGKKVTLCDCYQPLGFKTGIQTSTIHAKYLLIGHHFKTVEQISLKGVFLRYKNLEEWVKLPNFEINWSTNEEGNQVQEITVKQTTIEPIELGKLSDFSLILYDKPIELDKLQIAAFFGNIGRKVSLEERKSIIIRSDTEKKLEDIIHVIYLFQELLIFASGQMTYPYDIQSSIVIIEKEFKIPDHLHFDLMADLIKPERVAKSDLGFEIKYFGEEVKVIEEEKEKLVPIEIYFNVGELDNLDANFDQQRVLFYFQDVKNQFNEILNLWEHNSKNIESIIDLYLRLTYIPKRHINDFFLSLAQAIEAFHNLTHDGRYIDKKVYKSVVRKTLEQAVNSIPNSISAENGEGSLDLQEYKRILKEEKLSHLNNYSLRERLKEIIIEYQDCLPNTFFESLEDQNNFLKKIRKTRNYLTHLSSEKDEYVASGKDLQILSRKLKVLLEICLLKQLGLNDLDIKTIISKNR</sequence>
<proteinExistence type="predicted"/>
<dbReference type="Pfam" id="PF18862">
    <property type="entry name" value="ApeA_NTD1"/>
    <property type="match status" value="1"/>
</dbReference>
<keyword evidence="4" id="KW-1185">Reference proteome</keyword>
<reference evidence="4" key="1">
    <citation type="submission" date="2019-02" db="EMBL/GenBank/DDBJ databases">
        <title>Draft genome sequence of Sphaerospermopsis reniformis NIES-1949.</title>
        <authorList>
            <person name="Yamaguchi H."/>
            <person name="Suzuki S."/>
            <person name="Kawachi M."/>
        </authorList>
    </citation>
    <scope>NUCLEOTIDE SEQUENCE [LARGE SCALE GENOMIC DNA]</scope>
    <source>
        <strain evidence="4">NIES-1949</strain>
    </source>
</reference>
<evidence type="ECO:0000313" key="4">
    <source>
        <dbReference type="Proteomes" id="UP000300142"/>
    </source>
</evidence>
<organism evidence="3 4">
    <name type="scientific">Sphaerospermopsis reniformis</name>
    <dbReference type="NCBI Taxonomy" id="531300"/>
    <lineage>
        <taxon>Bacteria</taxon>
        <taxon>Bacillati</taxon>
        <taxon>Cyanobacteriota</taxon>
        <taxon>Cyanophyceae</taxon>
        <taxon>Nostocales</taxon>
        <taxon>Aphanizomenonaceae</taxon>
        <taxon>Sphaerospermopsis</taxon>
    </lineage>
</organism>
<protein>
    <submittedName>
        <fullName evidence="3">Uncharacterized protein</fullName>
    </submittedName>
</protein>
<dbReference type="RefSeq" id="WP_137668148.1">
    <property type="nucleotide sequence ID" value="NZ_BJCE01000122.1"/>
</dbReference>
<dbReference type="AlphaFoldDB" id="A0A480A067"/>
<gene>
    <name evidence="3" type="ORF">SR1949_33010</name>
</gene>
<dbReference type="Pfam" id="PF18739">
    <property type="entry name" value="HEPN_Apea"/>
    <property type="match status" value="1"/>
</dbReference>
<dbReference type="EMBL" id="BJCE01000122">
    <property type="protein sequence ID" value="GCL38187.1"/>
    <property type="molecule type" value="Genomic_DNA"/>
</dbReference>
<feature type="domain" description="Apea-like HEPN" evidence="1">
    <location>
        <begin position="361"/>
        <end position="515"/>
    </location>
</feature>
<dbReference type="Proteomes" id="UP000300142">
    <property type="component" value="Unassembled WGS sequence"/>
</dbReference>
<comment type="caution">
    <text evidence="3">The sequence shown here is derived from an EMBL/GenBank/DDBJ whole genome shotgun (WGS) entry which is preliminary data.</text>
</comment>
<dbReference type="InterPro" id="IPR041229">
    <property type="entry name" value="HEPN_Apea"/>
</dbReference>
<name>A0A480A067_9CYAN</name>
<evidence type="ECO:0000259" key="2">
    <source>
        <dbReference type="Pfam" id="PF18862"/>
    </source>
</evidence>
<evidence type="ECO:0000259" key="1">
    <source>
        <dbReference type="Pfam" id="PF18739"/>
    </source>
</evidence>
<dbReference type="InterPro" id="IPR041223">
    <property type="entry name" value="ApeA_NTD"/>
</dbReference>
<accession>A0A480A067</accession>
<evidence type="ECO:0000313" key="3">
    <source>
        <dbReference type="EMBL" id="GCL38187.1"/>
    </source>
</evidence>